<dbReference type="PROSITE" id="PS51257">
    <property type="entry name" value="PROKAR_LIPOPROTEIN"/>
    <property type="match status" value="1"/>
</dbReference>
<gene>
    <name evidence="1" type="ORF">SAMN06265367_102836</name>
</gene>
<dbReference type="EMBL" id="FXUA01000002">
    <property type="protein sequence ID" value="SMP18043.1"/>
    <property type="molecule type" value="Genomic_DNA"/>
</dbReference>
<dbReference type="RefSeq" id="WP_283412519.1">
    <property type="nucleotide sequence ID" value="NZ_FXUA01000002.1"/>
</dbReference>
<evidence type="ECO:0000313" key="1">
    <source>
        <dbReference type="EMBL" id="SMP18043.1"/>
    </source>
</evidence>
<sequence length="138" mass="15653">MRNLLIIFMLVSLLFSCDDNDCKGFDLGKEFEIAIDETIQNCPKNISITLFDIQDSRCPAGAQCIWQGMIMIEGMLTIEGKDYQLKLSTEESFSGYPVQFSTEEYTVKLIDAVPHLDLNSPHKPEDKRVILVISKRST</sequence>
<proteinExistence type="predicted"/>
<organism evidence="1 2">
    <name type="scientific">Algoriphagus winogradskyi</name>
    <dbReference type="NCBI Taxonomy" id="237017"/>
    <lineage>
        <taxon>Bacteria</taxon>
        <taxon>Pseudomonadati</taxon>
        <taxon>Bacteroidota</taxon>
        <taxon>Cytophagia</taxon>
        <taxon>Cytophagales</taxon>
        <taxon>Cyclobacteriaceae</taxon>
        <taxon>Algoriphagus</taxon>
    </lineage>
</organism>
<dbReference type="Proteomes" id="UP001157915">
    <property type="component" value="Unassembled WGS sequence"/>
</dbReference>
<evidence type="ECO:0008006" key="3">
    <source>
        <dbReference type="Google" id="ProtNLM"/>
    </source>
</evidence>
<accession>A0ABY1NTW2</accession>
<reference evidence="1 2" key="1">
    <citation type="submission" date="2017-05" db="EMBL/GenBank/DDBJ databases">
        <authorList>
            <person name="Varghese N."/>
            <person name="Submissions S."/>
        </authorList>
    </citation>
    <scope>NUCLEOTIDE SEQUENCE [LARGE SCALE GENOMIC DNA]</scope>
    <source>
        <strain evidence="1 2">DSM 15360</strain>
    </source>
</reference>
<comment type="caution">
    <text evidence="1">The sequence shown here is derived from an EMBL/GenBank/DDBJ whole genome shotgun (WGS) entry which is preliminary data.</text>
</comment>
<keyword evidence="2" id="KW-1185">Reference proteome</keyword>
<protein>
    <recommendedName>
        <fullName evidence="3">Lipoprotein</fullName>
    </recommendedName>
</protein>
<name>A0ABY1NTW2_9BACT</name>
<evidence type="ECO:0000313" key="2">
    <source>
        <dbReference type="Proteomes" id="UP001157915"/>
    </source>
</evidence>